<dbReference type="AlphaFoldDB" id="A0A9D4E303"/>
<keyword evidence="2" id="KW-1185">Reference proteome</keyword>
<name>A0A9D4E303_DREPO</name>
<protein>
    <submittedName>
        <fullName evidence="1">Uncharacterized protein</fullName>
    </submittedName>
</protein>
<sequence length="106" mass="12428">MIIHLGLIKHFRQKSPQKVQMIAFFYLHHHTTKHSDTKQHKVSQLQSTKYNKCKTINLKTHHKTCLPTLPTTHPRAATLWNKYPALYEPHYAKMGLIPYAARVDND</sequence>
<evidence type="ECO:0000313" key="1">
    <source>
        <dbReference type="EMBL" id="KAH3772854.1"/>
    </source>
</evidence>
<comment type="caution">
    <text evidence="1">The sequence shown here is derived from an EMBL/GenBank/DDBJ whole genome shotgun (WGS) entry which is preliminary data.</text>
</comment>
<gene>
    <name evidence="1" type="ORF">DPMN_174201</name>
</gene>
<reference evidence="1" key="1">
    <citation type="journal article" date="2019" name="bioRxiv">
        <title>The Genome of the Zebra Mussel, Dreissena polymorpha: A Resource for Invasive Species Research.</title>
        <authorList>
            <person name="McCartney M.A."/>
            <person name="Auch B."/>
            <person name="Kono T."/>
            <person name="Mallez S."/>
            <person name="Zhang Y."/>
            <person name="Obille A."/>
            <person name="Becker A."/>
            <person name="Abrahante J.E."/>
            <person name="Garbe J."/>
            <person name="Badalamenti J.P."/>
            <person name="Herman A."/>
            <person name="Mangelson H."/>
            <person name="Liachko I."/>
            <person name="Sullivan S."/>
            <person name="Sone E.D."/>
            <person name="Koren S."/>
            <person name="Silverstein K.A.T."/>
            <person name="Beckman K.B."/>
            <person name="Gohl D.M."/>
        </authorList>
    </citation>
    <scope>NUCLEOTIDE SEQUENCE</scope>
    <source>
        <strain evidence="1">Duluth1</strain>
        <tissue evidence="1">Whole animal</tissue>
    </source>
</reference>
<reference evidence="1" key="2">
    <citation type="submission" date="2020-11" db="EMBL/GenBank/DDBJ databases">
        <authorList>
            <person name="McCartney M.A."/>
            <person name="Auch B."/>
            <person name="Kono T."/>
            <person name="Mallez S."/>
            <person name="Becker A."/>
            <person name="Gohl D.M."/>
            <person name="Silverstein K.A.T."/>
            <person name="Koren S."/>
            <person name="Bechman K.B."/>
            <person name="Herman A."/>
            <person name="Abrahante J.E."/>
            <person name="Garbe J."/>
        </authorList>
    </citation>
    <scope>NUCLEOTIDE SEQUENCE</scope>
    <source>
        <strain evidence="1">Duluth1</strain>
        <tissue evidence="1">Whole animal</tissue>
    </source>
</reference>
<proteinExistence type="predicted"/>
<organism evidence="1 2">
    <name type="scientific">Dreissena polymorpha</name>
    <name type="common">Zebra mussel</name>
    <name type="synonym">Mytilus polymorpha</name>
    <dbReference type="NCBI Taxonomy" id="45954"/>
    <lineage>
        <taxon>Eukaryota</taxon>
        <taxon>Metazoa</taxon>
        <taxon>Spiralia</taxon>
        <taxon>Lophotrochozoa</taxon>
        <taxon>Mollusca</taxon>
        <taxon>Bivalvia</taxon>
        <taxon>Autobranchia</taxon>
        <taxon>Heteroconchia</taxon>
        <taxon>Euheterodonta</taxon>
        <taxon>Imparidentia</taxon>
        <taxon>Neoheterodontei</taxon>
        <taxon>Myida</taxon>
        <taxon>Dreissenoidea</taxon>
        <taxon>Dreissenidae</taxon>
        <taxon>Dreissena</taxon>
    </lineage>
</organism>
<accession>A0A9D4E303</accession>
<dbReference type="Proteomes" id="UP000828390">
    <property type="component" value="Unassembled WGS sequence"/>
</dbReference>
<evidence type="ECO:0000313" key="2">
    <source>
        <dbReference type="Proteomes" id="UP000828390"/>
    </source>
</evidence>
<dbReference type="EMBL" id="JAIWYP010000009">
    <property type="protein sequence ID" value="KAH3772854.1"/>
    <property type="molecule type" value="Genomic_DNA"/>
</dbReference>